<proteinExistence type="predicted"/>
<dbReference type="Gene3D" id="2.60.120.560">
    <property type="entry name" value="Exo-inulinase, domain 1"/>
    <property type="match status" value="1"/>
</dbReference>
<evidence type="ECO:0000313" key="4">
    <source>
        <dbReference type="Proteomes" id="UP000078486"/>
    </source>
</evidence>
<sequence length="251" mass="27110">MHSRIIALVAAAFLAALAAASANAAGGTAIKPDTPIELFNGKNLDGWLAVIAPKGSETAATWSVADGVISVTGRPNGYLYTAKSYRDYKLIVEWRWSGPAPAGRDGKPGLRNNGVLLHMQNDDDTRLGVWPRSLEAQLQENNAGDFFVIAGVETAELRALRDKALAAAGNDEKARKSALSNRRIQKARDSSEKPVGEWNRYEITCRADTVVLKVNGVEQNRATGLNVTEGRICLQTEGAAIEFRNVRLEPL</sequence>
<comment type="caution">
    <text evidence="3">The sequence shown here is derived from an EMBL/GenBank/DDBJ whole genome shotgun (WGS) entry which is preliminary data.</text>
</comment>
<name>A0A178IAH8_9BACT</name>
<protein>
    <recommendedName>
        <fullName evidence="2">3-keto-alpha-glucoside-1,2-lyase/3-keto-2-hydroxy-glucal hydratase domain-containing protein</fullName>
    </recommendedName>
</protein>
<evidence type="ECO:0000256" key="1">
    <source>
        <dbReference type="SAM" id="SignalP"/>
    </source>
</evidence>
<evidence type="ECO:0000259" key="2">
    <source>
        <dbReference type="Pfam" id="PF06439"/>
    </source>
</evidence>
<gene>
    <name evidence="3" type="ORF">AW736_25385</name>
</gene>
<dbReference type="GO" id="GO:0016787">
    <property type="term" value="F:hydrolase activity"/>
    <property type="evidence" value="ECO:0007669"/>
    <property type="project" value="InterPro"/>
</dbReference>
<dbReference type="Proteomes" id="UP000078486">
    <property type="component" value="Unassembled WGS sequence"/>
</dbReference>
<feature type="signal peptide" evidence="1">
    <location>
        <begin position="1"/>
        <end position="24"/>
    </location>
</feature>
<feature type="domain" description="3-keto-alpha-glucoside-1,2-lyase/3-keto-2-hydroxy-glucal hydratase" evidence="2">
    <location>
        <begin position="35"/>
        <end position="248"/>
    </location>
</feature>
<accession>A0A178IAH8</accession>
<reference evidence="3 4" key="1">
    <citation type="submission" date="2016-01" db="EMBL/GenBank/DDBJ databases">
        <title>High potential of lignocellulose degradation of a new Verrucomicrobia species.</title>
        <authorList>
            <person name="Wang Y."/>
            <person name="Shi Y."/>
            <person name="Qiu Z."/>
            <person name="Liu S."/>
            <person name="Yang H."/>
        </authorList>
    </citation>
    <scope>NUCLEOTIDE SEQUENCE [LARGE SCALE GENOMIC DNA]</scope>
    <source>
        <strain evidence="3 4">TSB47</strain>
    </source>
</reference>
<dbReference type="RefSeq" id="WP_068773089.1">
    <property type="nucleotide sequence ID" value="NZ_CP109796.1"/>
</dbReference>
<dbReference type="Pfam" id="PF06439">
    <property type="entry name" value="3keto-disac_hyd"/>
    <property type="match status" value="1"/>
</dbReference>
<dbReference type="EMBL" id="LRRQ01000189">
    <property type="protein sequence ID" value="OAM87032.1"/>
    <property type="molecule type" value="Genomic_DNA"/>
</dbReference>
<keyword evidence="1" id="KW-0732">Signal</keyword>
<organism evidence="3 4">
    <name type="scientific">Termitidicoccus mucosus</name>
    <dbReference type="NCBI Taxonomy" id="1184151"/>
    <lineage>
        <taxon>Bacteria</taxon>
        <taxon>Pseudomonadati</taxon>
        <taxon>Verrucomicrobiota</taxon>
        <taxon>Opitutia</taxon>
        <taxon>Opitutales</taxon>
        <taxon>Opitutaceae</taxon>
        <taxon>Termitidicoccus</taxon>
    </lineage>
</organism>
<keyword evidence="4" id="KW-1185">Reference proteome</keyword>
<dbReference type="AlphaFoldDB" id="A0A178IAH8"/>
<dbReference type="InterPro" id="IPR010496">
    <property type="entry name" value="AL/BT2_dom"/>
</dbReference>
<evidence type="ECO:0000313" key="3">
    <source>
        <dbReference type="EMBL" id="OAM87032.1"/>
    </source>
</evidence>
<feature type="chain" id="PRO_5008088562" description="3-keto-alpha-glucoside-1,2-lyase/3-keto-2-hydroxy-glucal hydratase domain-containing protein" evidence="1">
    <location>
        <begin position="25"/>
        <end position="251"/>
    </location>
</feature>
<dbReference type="STRING" id="1184151.AW736_25385"/>